<dbReference type="OrthoDB" id="123344at2"/>
<evidence type="ECO:0000313" key="3">
    <source>
        <dbReference type="Proteomes" id="UP000236728"/>
    </source>
</evidence>
<sequence length="56" mass="6250">MRLIEAIADAFIATFGITVPDEKARERASWFILGLMVLTVLVVTGVGITIYHFMHD</sequence>
<protein>
    <submittedName>
        <fullName evidence="2">Uncharacterized protein</fullName>
    </submittedName>
</protein>
<organism evidence="2 3">
    <name type="scientific">Bryocella elongata</name>
    <dbReference type="NCBI Taxonomy" id="863522"/>
    <lineage>
        <taxon>Bacteria</taxon>
        <taxon>Pseudomonadati</taxon>
        <taxon>Acidobacteriota</taxon>
        <taxon>Terriglobia</taxon>
        <taxon>Terriglobales</taxon>
        <taxon>Acidobacteriaceae</taxon>
        <taxon>Bryocella</taxon>
    </lineage>
</organism>
<dbReference type="RefSeq" id="WP_160115047.1">
    <property type="nucleotide sequence ID" value="NZ_FNVA01000002.1"/>
</dbReference>
<keyword evidence="3" id="KW-1185">Reference proteome</keyword>
<evidence type="ECO:0000256" key="1">
    <source>
        <dbReference type="SAM" id="Phobius"/>
    </source>
</evidence>
<keyword evidence="1" id="KW-0812">Transmembrane</keyword>
<keyword evidence="1" id="KW-1133">Transmembrane helix</keyword>
<name>A0A1H5W1R0_9BACT</name>
<accession>A0A1H5W1R0</accession>
<dbReference type="EMBL" id="FNVA01000002">
    <property type="protein sequence ID" value="SEF93218.1"/>
    <property type="molecule type" value="Genomic_DNA"/>
</dbReference>
<dbReference type="Proteomes" id="UP000236728">
    <property type="component" value="Unassembled WGS sequence"/>
</dbReference>
<feature type="transmembrane region" description="Helical" evidence="1">
    <location>
        <begin position="30"/>
        <end position="54"/>
    </location>
</feature>
<evidence type="ECO:0000313" key="2">
    <source>
        <dbReference type="EMBL" id="SEF93218.1"/>
    </source>
</evidence>
<keyword evidence="1" id="KW-0472">Membrane</keyword>
<proteinExistence type="predicted"/>
<gene>
    <name evidence="2" type="ORF">SAMN05421819_1401</name>
</gene>
<dbReference type="AlphaFoldDB" id="A0A1H5W1R0"/>
<reference evidence="2 3" key="1">
    <citation type="submission" date="2016-10" db="EMBL/GenBank/DDBJ databases">
        <authorList>
            <person name="de Groot N.N."/>
        </authorList>
    </citation>
    <scope>NUCLEOTIDE SEQUENCE [LARGE SCALE GENOMIC DNA]</scope>
    <source>
        <strain evidence="2 3">DSM 22489</strain>
    </source>
</reference>